<dbReference type="EMBL" id="CACRZD030000002">
    <property type="protein sequence ID" value="CAA6655678.1"/>
    <property type="molecule type" value="Genomic_DNA"/>
</dbReference>
<evidence type="ECO:0000313" key="4">
    <source>
        <dbReference type="EMBL" id="CAA2615976.1"/>
    </source>
</evidence>
<dbReference type="InterPro" id="IPR039874">
    <property type="entry name" value="WAPL"/>
</dbReference>
<feature type="domain" description="Wings apart-like protein C-terminal" evidence="3">
    <location>
        <begin position="181"/>
        <end position="389"/>
    </location>
</feature>
<feature type="domain" description="Wings apart-like protein C-terminal" evidence="3">
    <location>
        <begin position="10"/>
        <end position="108"/>
    </location>
</feature>
<dbReference type="EMBL" id="LR743589">
    <property type="protein sequence ID" value="CAA2615976.1"/>
    <property type="molecule type" value="Genomic_DNA"/>
</dbReference>
<comment type="similarity">
    <text evidence="1">Belongs to the WAPL family.</text>
</comment>
<evidence type="ECO:0000259" key="3">
    <source>
        <dbReference type="Pfam" id="PF07814"/>
    </source>
</evidence>
<evidence type="ECO:0000313" key="5">
    <source>
        <dbReference type="Proteomes" id="UP001189122"/>
    </source>
</evidence>
<dbReference type="AlphaFoldDB" id="A0A7I8ID03"/>
<feature type="region of interest" description="Disordered" evidence="2">
    <location>
        <begin position="247"/>
        <end position="281"/>
    </location>
</feature>
<reference evidence="4 5" key="1">
    <citation type="submission" date="2019-12" db="EMBL/GenBank/DDBJ databases">
        <authorList>
            <person name="Scholz U."/>
            <person name="Mascher M."/>
            <person name="Fiebig A."/>
        </authorList>
    </citation>
    <scope>NUCLEOTIDE SEQUENCE</scope>
</reference>
<dbReference type="InterPro" id="IPR022771">
    <property type="entry name" value="WAPL_C"/>
</dbReference>
<protein>
    <recommendedName>
        <fullName evidence="3">Wings apart-like protein C-terminal domain-containing protein</fullName>
    </recommendedName>
</protein>
<dbReference type="InterPro" id="IPR016024">
    <property type="entry name" value="ARM-type_fold"/>
</dbReference>
<keyword evidence="5" id="KW-1185">Reference proteome</keyword>
<gene>
    <name evidence="4" type="ORF">SI7747_02002218</name>
</gene>
<dbReference type="Gene3D" id="1.25.10.10">
    <property type="entry name" value="Leucine-rich Repeat Variant"/>
    <property type="match status" value="2"/>
</dbReference>
<evidence type="ECO:0000256" key="1">
    <source>
        <dbReference type="ARBA" id="ARBA00006854"/>
    </source>
</evidence>
<evidence type="ECO:0000256" key="2">
    <source>
        <dbReference type="SAM" id="MobiDB-lite"/>
    </source>
</evidence>
<dbReference type="PANTHER" id="PTHR22100:SF13">
    <property type="entry name" value="WINGS APART-LIKE PROTEIN HOMOLOG"/>
    <property type="match status" value="1"/>
</dbReference>
<name>A0A7I8ID03_SPIIN</name>
<proteinExistence type="inferred from homology"/>
<organism evidence="4">
    <name type="scientific">Spirodela intermedia</name>
    <name type="common">Intermediate duckweed</name>
    <dbReference type="NCBI Taxonomy" id="51605"/>
    <lineage>
        <taxon>Eukaryota</taxon>
        <taxon>Viridiplantae</taxon>
        <taxon>Streptophyta</taxon>
        <taxon>Embryophyta</taxon>
        <taxon>Tracheophyta</taxon>
        <taxon>Spermatophyta</taxon>
        <taxon>Magnoliopsida</taxon>
        <taxon>Liliopsida</taxon>
        <taxon>Araceae</taxon>
        <taxon>Lemnoideae</taxon>
        <taxon>Spirodela</taxon>
    </lineage>
</organism>
<accession>A0A7I8ID03</accession>
<dbReference type="PANTHER" id="PTHR22100">
    <property type="entry name" value="WINGS APART-LIKE PROTEIN HOMOLOG"/>
    <property type="match status" value="1"/>
</dbReference>
<dbReference type="Pfam" id="PF07814">
    <property type="entry name" value="WAPL"/>
    <property type="match status" value="2"/>
</dbReference>
<dbReference type="InterPro" id="IPR011989">
    <property type="entry name" value="ARM-like"/>
</dbReference>
<dbReference type="SUPFAM" id="SSF48371">
    <property type="entry name" value="ARM repeat"/>
    <property type="match status" value="1"/>
</dbReference>
<dbReference type="Proteomes" id="UP001189122">
    <property type="component" value="Unassembled WGS sequence"/>
</dbReference>
<sequence>MAAPPAATATLMEAQEFGEMMEHVDEVTFALDGLRRGQPSRVHQASLLSLLTVCESAQQRRLLRARGMSKKIIDAIMGLGIDDSACSVAAAALFYVLATDIDFLCQDDGSKWRMPMYVPDDYLMDSPSCVNFLLKLLNPRVAEGVDNKEILLSSKALKRRSGDDDGRLDNGFSSFLERKGVDMESIVLLLKCFKIMENATFMSSDNQMTAVGFHQLFKDGSVHLKKRPQATVKPKSESIKSVYDPFAFDEDDGSASKQSDAGLDDKLDPSPDPFAFEEDESGPTKWEMLAKRKGTSEKCQSTVVDLELEDGRMLMCGNPESTKEENIYPDYSCSYVVDEDGGVLEDCLLTAVKVLMNLTNDNPIGCQQIAACGGLDMLASLIGSHFPSFDFFQPVDNPLDETISASKSSAHPGSSESKHLSDHGLDFLVAILGLLVNLVEKDNQNRSRLASASIPVVHSGGREDVGRRRDVISLLCSIFLSNRGSGEAAGEEKPLSYDDEFALLQGEKEAEMMIIEAYAALLLAFLSTESKTSREAIAGCLPDQKLEVLVPVLEKFVAFHVSLNMISPETHQIVAEVIESCKGS</sequence>